<keyword evidence="1" id="KW-0449">Lipoprotein</keyword>
<dbReference type="AlphaFoldDB" id="K1URP5"/>
<gene>
    <name evidence="1" type="ORF">LEA_00857</name>
</gene>
<accession>K1URP5</accession>
<comment type="caution">
    <text evidence="1">The sequence shown here is derived from an EMBL/GenBank/DDBJ whole genome shotgun (WGS) entry which is preliminary data.</text>
</comment>
<proteinExistence type="predicted"/>
<protein>
    <submittedName>
        <fullName evidence="1">Lipoprotein</fullName>
    </submittedName>
</protein>
<name>K1URP5_9ZZZZ</name>
<organism evidence="1">
    <name type="scientific">human gut metagenome</name>
    <dbReference type="NCBI Taxonomy" id="408170"/>
    <lineage>
        <taxon>unclassified sequences</taxon>
        <taxon>metagenomes</taxon>
        <taxon>organismal metagenomes</taxon>
    </lineage>
</organism>
<dbReference type="EMBL" id="AJWY01000603">
    <property type="protein sequence ID" value="EKC80940.1"/>
    <property type="molecule type" value="Genomic_DNA"/>
</dbReference>
<evidence type="ECO:0000313" key="1">
    <source>
        <dbReference type="EMBL" id="EKC80940.1"/>
    </source>
</evidence>
<reference evidence="1" key="1">
    <citation type="journal article" date="2013" name="Environ. Microbiol.">
        <title>Microbiota from the distal guts of lean and obese adolescents exhibit partial functional redundancy besides clear differences in community structure.</title>
        <authorList>
            <person name="Ferrer M."/>
            <person name="Ruiz A."/>
            <person name="Lanza F."/>
            <person name="Haange S.B."/>
            <person name="Oberbach A."/>
            <person name="Till H."/>
            <person name="Bargiela R."/>
            <person name="Campoy C."/>
            <person name="Segura M.T."/>
            <person name="Richter M."/>
            <person name="von Bergen M."/>
            <person name="Seifert J."/>
            <person name="Suarez A."/>
        </authorList>
    </citation>
    <scope>NUCLEOTIDE SEQUENCE</scope>
</reference>
<sequence length="95" mass="10597">MTDLQANCAVNGFSPQVHAQDGEIRIVLIPLGDSTIEADCMCNYNVSFNLSNLFSGTYHVMVYRSDFSGKYDSAKPCYEGNMSFVPNKNMEIELK</sequence>